<evidence type="ECO:0000259" key="6">
    <source>
        <dbReference type="PROSITE" id="PS50931"/>
    </source>
</evidence>
<dbReference type="GO" id="GO:0032993">
    <property type="term" value="C:protein-DNA complex"/>
    <property type="evidence" value="ECO:0007669"/>
    <property type="project" value="TreeGrafter"/>
</dbReference>
<evidence type="ECO:0000313" key="8">
    <source>
        <dbReference type="Proteomes" id="UP000315540"/>
    </source>
</evidence>
<dbReference type="CDD" id="cd08411">
    <property type="entry name" value="PBP2_OxyR"/>
    <property type="match status" value="1"/>
</dbReference>
<dbReference type="PANTHER" id="PTHR30346:SF26">
    <property type="entry name" value="HYDROGEN PEROXIDE-INDUCIBLE GENES ACTIVATOR"/>
    <property type="match status" value="1"/>
</dbReference>
<keyword evidence="4" id="KW-0010">Activator</keyword>
<feature type="domain" description="HTH lysR-type" evidence="6">
    <location>
        <begin position="1"/>
        <end position="58"/>
    </location>
</feature>
<sequence>MTIQQLKYIVALDHKRHYVKAAEECFVAQPTLTIQVKKLEEELGTTIFNRDKTPLEPTPIGEILIAKARSILRETNEFKEFAYNEKTQLSGEYTLGIIPTIAPYLLPLFLDTFLKANPEINLVIKEMQTEHIIEALHNGTLDISILSTPLSNPALREIHLYQEPFLVYCKNPKQFSTSNTVHQDDLTPEDLLLLEEGHCFRNQVLNICKKSEAKKNKHFVFESGSIQTIKNLVKAGLGYSLVPQLSVLEPSERTFIKPFQNPKPTREISLVVNKSFTKEKLIETLLANIKRNLPDEVSKLDNYIKVRWK</sequence>
<dbReference type="Gene3D" id="3.40.190.10">
    <property type="entry name" value="Periplasmic binding protein-like II"/>
    <property type="match status" value="2"/>
</dbReference>
<dbReference type="SUPFAM" id="SSF46785">
    <property type="entry name" value="Winged helix' DNA-binding domain"/>
    <property type="match status" value="1"/>
</dbReference>
<protein>
    <submittedName>
        <fullName evidence="7">LysR family transcriptional regulator</fullName>
    </submittedName>
</protein>
<dbReference type="AlphaFoldDB" id="A0A504J4V5"/>
<evidence type="ECO:0000256" key="5">
    <source>
        <dbReference type="ARBA" id="ARBA00023163"/>
    </source>
</evidence>
<dbReference type="RefSeq" id="WP_140597492.1">
    <property type="nucleotide sequence ID" value="NZ_VFWZ01000010.1"/>
</dbReference>
<proteinExistence type="inferred from homology"/>
<dbReference type="InterPro" id="IPR000847">
    <property type="entry name" value="LysR_HTH_N"/>
</dbReference>
<dbReference type="PRINTS" id="PR00039">
    <property type="entry name" value="HTHLYSR"/>
</dbReference>
<dbReference type="InterPro" id="IPR036390">
    <property type="entry name" value="WH_DNA-bd_sf"/>
</dbReference>
<comment type="caution">
    <text evidence="7">The sequence shown here is derived from an EMBL/GenBank/DDBJ whole genome shotgun (WGS) entry which is preliminary data.</text>
</comment>
<keyword evidence="8" id="KW-1185">Reference proteome</keyword>
<gene>
    <name evidence="7" type="ORF">FHK87_24330</name>
</gene>
<reference evidence="7 8" key="1">
    <citation type="submission" date="2019-06" db="EMBL/GenBank/DDBJ databases">
        <authorList>
            <person name="Meng X."/>
        </authorList>
    </citation>
    <scope>NUCLEOTIDE SEQUENCE [LARGE SCALE GENOMIC DNA]</scope>
    <source>
        <strain evidence="7 8">M625</strain>
    </source>
</reference>
<dbReference type="EMBL" id="VFWZ01000010">
    <property type="protein sequence ID" value="TPN81730.1"/>
    <property type="molecule type" value="Genomic_DNA"/>
</dbReference>
<dbReference type="GO" id="GO:0003677">
    <property type="term" value="F:DNA binding"/>
    <property type="evidence" value="ECO:0007669"/>
    <property type="project" value="UniProtKB-KW"/>
</dbReference>
<dbReference type="InterPro" id="IPR036388">
    <property type="entry name" value="WH-like_DNA-bd_sf"/>
</dbReference>
<evidence type="ECO:0000256" key="4">
    <source>
        <dbReference type="ARBA" id="ARBA00023159"/>
    </source>
</evidence>
<dbReference type="Pfam" id="PF03466">
    <property type="entry name" value="LysR_substrate"/>
    <property type="match status" value="1"/>
</dbReference>
<keyword evidence="3" id="KW-0238">DNA-binding</keyword>
<dbReference type="OrthoDB" id="9803735at2"/>
<dbReference type="PANTHER" id="PTHR30346">
    <property type="entry name" value="TRANSCRIPTIONAL DUAL REGULATOR HCAR-RELATED"/>
    <property type="match status" value="1"/>
</dbReference>
<comment type="similarity">
    <text evidence="1">Belongs to the LysR transcriptional regulatory family.</text>
</comment>
<dbReference type="Pfam" id="PF00126">
    <property type="entry name" value="HTH_1"/>
    <property type="match status" value="1"/>
</dbReference>
<evidence type="ECO:0000256" key="3">
    <source>
        <dbReference type="ARBA" id="ARBA00023125"/>
    </source>
</evidence>
<dbReference type="GO" id="GO:0003700">
    <property type="term" value="F:DNA-binding transcription factor activity"/>
    <property type="evidence" value="ECO:0007669"/>
    <property type="project" value="InterPro"/>
</dbReference>
<evidence type="ECO:0000313" key="7">
    <source>
        <dbReference type="EMBL" id="TPN81730.1"/>
    </source>
</evidence>
<dbReference type="FunFam" id="1.10.10.10:FF:000001">
    <property type="entry name" value="LysR family transcriptional regulator"/>
    <property type="match status" value="1"/>
</dbReference>
<dbReference type="Gene3D" id="1.10.10.10">
    <property type="entry name" value="Winged helix-like DNA-binding domain superfamily/Winged helix DNA-binding domain"/>
    <property type="match status" value="1"/>
</dbReference>
<keyword evidence="5" id="KW-0804">Transcription</keyword>
<evidence type="ECO:0000256" key="1">
    <source>
        <dbReference type="ARBA" id="ARBA00009437"/>
    </source>
</evidence>
<organism evidence="7 8">
    <name type="scientific">Aquimarina algicola</name>
    <dbReference type="NCBI Taxonomy" id="2589995"/>
    <lineage>
        <taxon>Bacteria</taxon>
        <taxon>Pseudomonadati</taxon>
        <taxon>Bacteroidota</taxon>
        <taxon>Flavobacteriia</taxon>
        <taxon>Flavobacteriales</taxon>
        <taxon>Flavobacteriaceae</taxon>
        <taxon>Aquimarina</taxon>
    </lineage>
</organism>
<evidence type="ECO:0000256" key="2">
    <source>
        <dbReference type="ARBA" id="ARBA00023015"/>
    </source>
</evidence>
<dbReference type="SUPFAM" id="SSF53850">
    <property type="entry name" value="Periplasmic binding protein-like II"/>
    <property type="match status" value="1"/>
</dbReference>
<name>A0A504J4V5_9FLAO</name>
<dbReference type="InterPro" id="IPR005119">
    <property type="entry name" value="LysR_subst-bd"/>
</dbReference>
<dbReference type="Proteomes" id="UP000315540">
    <property type="component" value="Unassembled WGS sequence"/>
</dbReference>
<keyword evidence="2" id="KW-0805">Transcription regulation</keyword>
<dbReference type="PROSITE" id="PS50931">
    <property type="entry name" value="HTH_LYSR"/>
    <property type="match status" value="1"/>
</dbReference>
<accession>A0A504J4V5</accession>